<protein>
    <recommendedName>
        <fullName evidence="2">Heparan-alpha-glucosaminide N-acetyltransferase catalytic domain-containing protein</fullName>
    </recommendedName>
</protein>
<feature type="transmembrane region" description="Helical" evidence="1">
    <location>
        <begin position="228"/>
        <end position="247"/>
    </location>
</feature>
<dbReference type="Pfam" id="PF07786">
    <property type="entry name" value="HGSNAT_cat"/>
    <property type="match status" value="1"/>
</dbReference>
<evidence type="ECO:0000259" key="2">
    <source>
        <dbReference type="Pfam" id="PF07786"/>
    </source>
</evidence>
<evidence type="ECO:0000313" key="3">
    <source>
        <dbReference type="EMBL" id="SFZ80088.1"/>
    </source>
</evidence>
<gene>
    <name evidence="3" type="ORF">MARIT_0176</name>
</gene>
<feature type="transmembrane region" description="Helical" evidence="1">
    <location>
        <begin position="197"/>
        <end position="216"/>
    </location>
</feature>
<feature type="transmembrane region" description="Helical" evidence="1">
    <location>
        <begin position="12"/>
        <end position="31"/>
    </location>
</feature>
<organism evidence="3 4">
    <name type="scientific">Tenacibaculum maritimum NCIMB 2154</name>
    <dbReference type="NCBI Taxonomy" id="1349785"/>
    <lineage>
        <taxon>Bacteria</taxon>
        <taxon>Pseudomonadati</taxon>
        <taxon>Bacteroidota</taxon>
        <taxon>Flavobacteriia</taxon>
        <taxon>Flavobacteriales</taxon>
        <taxon>Flavobacteriaceae</taxon>
        <taxon>Tenacibaculum</taxon>
    </lineage>
</organism>
<feature type="transmembrane region" description="Helical" evidence="1">
    <location>
        <begin position="123"/>
        <end position="146"/>
    </location>
</feature>
<accession>A0A2H1E5S2</accession>
<feature type="transmembrane region" description="Helical" evidence="1">
    <location>
        <begin position="259"/>
        <end position="281"/>
    </location>
</feature>
<dbReference type="GeneID" id="47721781"/>
<dbReference type="KEGG" id="tmar:MARIT_0176"/>
<feature type="transmembrane region" description="Helical" evidence="1">
    <location>
        <begin position="81"/>
        <end position="103"/>
    </location>
</feature>
<name>A0A2H1E5S2_9FLAO</name>
<dbReference type="Proteomes" id="UP000231564">
    <property type="component" value="Chromosome MARIT"/>
</dbReference>
<feature type="transmembrane region" description="Helical" evidence="1">
    <location>
        <begin position="153"/>
        <end position="177"/>
    </location>
</feature>
<feature type="transmembrane region" description="Helical" evidence="1">
    <location>
        <begin position="326"/>
        <end position="345"/>
    </location>
</feature>
<keyword evidence="1" id="KW-1133">Transmembrane helix</keyword>
<keyword evidence="1" id="KW-0472">Membrane</keyword>
<sequence>MKANNRIKSIDFVRGVSVLLMIPVHAMIVYATMDTWKHTLLGKVAQVLEKGTPMFLVVMGLSFVFSSRLSMQKIFKRGISVLSKGYLLNIFRFVIPIVFLGGFPKAFIEGSGLLTLGDPYNLVFYTLLGDILQLAGFSLIIMGIIIKFIKNKYAALILAMLIIGLSKGLSGFRFGIVGVDYICDLLWGNSYNVYFPVFPWMSFILIGLFFGMWYQEKGNDIRFMFDKILPFSIGFILLGGFLCYYDYQYHFGDYYHLGPGGTIILMGINLLIVWLGHILVIRIPHNKIFSIFYYSSKNVTSFYLIQWVLVYWGVLLFGYSEEKSQVKLLLIIIGITVLTFMILLIKEKVELMIGYKKSNKKVIA</sequence>
<keyword evidence="4" id="KW-1185">Reference proteome</keyword>
<feature type="transmembrane region" description="Helical" evidence="1">
    <location>
        <begin position="51"/>
        <end position="69"/>
    </location>
</feature>
<keyword evidence="1" id="KW-0812">Transmembrane</keyword>
<dbReference type="RefSeq" id="WP_024740341.1">
    <property type="nucleotide sequence ID" value="NZ_BAUG01000005.1"/>
</dbReference>
<dbReference type="OrthoDB" id="2521581at2"/>
<evidence type="ECO:0000256" key="1">
    <source>
        <dbReference type="SAM" id="Phobius"/>
    </source>
</evidence>
<dbReference type="STRING" id="1349785.GCA_000509405_02476"/>
<proteinExistence type="predicted"/>
<dbReference type="InterPro" id="IPR012429">
    <property type="entry name" value="HGSNAT_cat"/>
</dbReference>
<dbReference type="EMBL" id="LT634361">
    <property type="protein sequence ID" value="SFZ80088.1"/>
    <property type="molecule type" value="Genomic_DNA"/>
</dbReference>
<dbReference type="AlphaFoldDB" id="A0A2H1E5S2"/>
<evidence type="ECO:0000313" key="4">
    <source>
        <dbReference type="Proteomes" id="UP000231564"/>
    </source>
</evidence>
<feature type="domain" description="Heparan-alpha-glucosaminide N-acetyltransferase catalytic" evidence="2">
    <location>
        <begin position="6"/>
        <end position="220"/>
    </location>
</feature>
<feature type="transmembrane region" description="Helical" evidence="1">
    <location>
        <begin position="302"/>
        <end position="320"/>
    </location>
</feature>
<reference evidence="3 4" key="1">
    <citation type="submission" date="2016-11" db="EMBL/GenBank/DDBJ databases">
        <authorList>
            <person name="Jaros S."/>
            <person name="Januszkiewicz K."/>
            <person name="Wedrychowicz H."/>
        </authorList>
    </citation>
    <scope>NUCLEOTIDE SEQUENCE [LARGE SCALE GENOMIC DNA]</scope>
    <source>
        <strain evidence="3">NCIMB 2154T</strain>
    </source>
</reference>